<dbReference type="SUPFAM" id="SSF54236">
    <property type="entry name" value="Ubiquitin-like"/>
    <property type="match status" value="1"/>
</dbReference>
<organism evidence="2 3">
    <name type="scientific">Oedothorax gibbosus</name>
    <dbReference type="NCBI Taxonomy" id="931172"/>
    <lineage>
        <taxon>Eukaryota</taxon>
        <taxon>Metazoa</taxon>
        <taxon>Ecdysozoa</taxon>
        <taxon>Arthropoda</taxon>
        <taxon>Chelicerata</taxon>
        <taxon>Arachnida</taxon>
        <taxon>Araneae</taxon>
        <taxon>Araneomorphae</taxon>
        <taxon>Entelegynae</taxon>
        <taxon>Araneoidea</taxon>
        <taxon>Linyphiidae</taxon>
        <taxon>Erigoninae</taxon>
        <taxon>Oedothorax</taxon>
    </lineage>
</organism>
<dbReference type="InterPro" id="IPR019956">
    <property type="entry name" value="Ubiquitin_dom"/>
</dbReference>
<keyword evidence="3" id="KW-1185">Reference proteome</keyword>
<evidence type="ECO:0000259" key="1">
    <source>
        <dbReference type="PROSITE" id="PS50053"/>
    </source>
</evidence>
<dbReference type="AlphaFoldDB" id="A0AAV6UZX3"/>
<dbReference type="SMART" id="SM00213">
    <property type="entry name" value="UBQ"/>
    <property type="match status" value="1"/>
</dbReference>
<feature type="domain" description="Ubiquitin-like" evidence="1">
    <location>
        <begin position="1"/>
        <end position="76"/>
    </location>
</feature>
<dbReference type="EMBL" id="JAFNEN010000220">
    <property type="protein sequence ID" value="KAG8189131.1"/>
    <property type="molecule type" value="Genomic_DNA"/>
</dbReference>
<evidence type="ECO:0000313" key="2">
    <source>
        <dbReference type="EMBL" id="KAG8189131.1"/>
    </source>
</evidence>
<evidence type="ECO:0000313" key="3">
    <source>
        <dbReference type="Proteomes" id="UP000827092"/>
    </source>
</evidence>
<dbReference type="InterPro" id="IPR000626">
    <property type="entry name" value="Ubiquitin-like_dom"/>
</dbReference>
<dbReference type="Proteomes" id="UP000827092">
    <property type="component" value="Unassembled WGS sequence"/>
</dbReference>
<gene>
    <name evidence="2" type="ORF">JTE90_018425</name>
</gene>
<comment type="caution">
    <text evidence="2">The sequence shown here is derived from an EMBL/GenBank/DDBJ whole genome shotgun (WGS) entry which is preliminary data.</text>
</comment>
<dbReference type="InterPro" id="IPR029071">
    <property type="entry name" value="Ubiquitin-like_domsf"/>
</dbReference>
<name>A0AAV6UZX3_9ARAC</name>
<proteinExistence type="predicted"/>
<dbReference type="Gene3D" id="3.10.20.90">
    <property type="entry name" value="Phosphatidylinositol 3-kinase Catalytic Subunit, Chain A, domain 1"/>
    <property type="match status" value="1"/>
</dbReference>
<accession>A0AAV6UZX3</accession>
<reference evidence="2 3" key="1">
    <citation type="journal article" date="2022" name="Nat. Ecol. Evol.">
        <title>A masculinizing supergene underlies an exaggerated male reproductive morph in a spider.</title>
        <authorList>
            <person name="Hendrickx F."/>
            <person name="De Corte Z."/>
            <person name="Sonet G."/>
            <person name="Van Belleghem S.M."/>
            <person name="Kostlbacher S."/>
            <person name="Vangestel C."/>
        </authorList>
    </citation>
    <scope>NUCLEOTIDE SEQUENCE [LARGE SCALE GENOMIC DNA]</scope>
    <source>
        <strain evidence="2">W744_W776</strain>
    </source>
</reference>
<dbReference type="PROSITE" id="PS50053">
    <property type="entry name" value="UBIQUITIN_2"/>
    <property type="match status" value="1"/>
</dbReference>
<dbReference type="InterPro" id="IPR050158">
    <property type="entry name" value="Ubiquitin_ubiquitin-like"/>
</dbReference>
<dbReference type="PANTHER" id="PTHR10666">
    <property type="entry name" value="UBIQUITIN"/>
    <property type="match status" value="1"/>
</dbReference>
<dbReference type="Pfam" id="PF00240">
    <property type="entry name" value="ubiquitin"/>
    <property type="match status" value="1"/>
</dbReference>
<dbReference type="PRINTS" id="PR00348">
    <property type="entry name" value="UBIQUITIN"/>
</dbReference>
<sequence length="95" mass="10843">MQIFVKTLIGRTITLYVQETDTVDIVKDKIEVKEGIPSDMQRLIFGGKQLADGRRLSEYSIQKECTLHLVLRLRGASLRSSCTMSANENTRKQRN</sequence>
<protein>
    <recommendedName>
        <fullName evidence="1">Ubiquitin-like domain-containing protein</fullName>
    </recommendedName>
</protein>
<dbReference type="FunFam" id="3.10.20.90:FF:000160">
    <property type="entry name" value="Polyubiquitin-C"/>
    <property type="match status" value="1"/>
</dbReference>